<organism evidence="2 3">
    <name type="scientific">Micromonospora yangpuensis</name>
    <dbReference type="NCBI Taxonomy" id="683228"/>
    <lineage>
        <taxon>Bacteria</taxon>
        <taxon>Bacillati</taxon>
        <taxon>Actinomycetota</taxon>
        <taxon>Actinomycetes</taxon>
        <taxon>Micromonosporales</taxon>
        <taxon>Micromonosporaceae</taxon>
        <taxon>Micromonospora</taxon>
    </lineage>
</organism>
<name>A0A1C6U5L5_9ACTN</name>
<feature type="compositionally biased region" description="Gly residues" evidence="1">
    <location>
        <begin position="186"/>
        <end position="199"/>
    </location>
</feature>
<dbReference type="Proteomes" id="UP000198937">
    <property type="component" value="Unassembled WGS sequence"/>
</dbReference>
<proteinExistence type="predicted"/>
<evidence type="ECO:0000313" key="2">
    <source>
        <dbReference type="EMBL" id="SCL49218.1"/>
    </source>
</evidence>
<evidence type="ECO:0000313" key="3">
    <source>
        <dbReference type="Proteomes" id="UP000198937"/>
    </source>
</evidence>
<sequence>MESSAQSADTARHSFEYTAYRYLMAGRRCSFAPSDEHGPDSGMFTLRINLYPHEQIHVDTRSWSGINALEVYRIDSRTNFPAASEIHHIEFASARRNLLTAKLVQDLIGRLRTAGLDVGQEANLAASERLLDATREYNRVYTGLRGAGGAGRATGVASAAALPVPGGSSPPPRSEYSWPSPYNPRGGAGAGQLPGVGRP</sequence>
<dbReference type="EMBL" id="FMIA01000002">
    <property type="protein sequence ID" value="SCL49218.1"/>
    <property type="molecule type" value="Genomic_DNA"/>
</dbReference>
<keyword evidence="3" id="KW-1185">Reference proteome</keyword>
<dbReference type="RefSeq" id="WP_091434540.1">
    <property type="nucleotide sequence ID" value="NZ_BMMJ01000001.1"/>
</dbReference>
<dbReference type="AlphaFoldDB" id="A0A1C6U5L5"/>
<feature type="region of interest" description="Disordered" evidence="1">
    <location>
        <begin position="160"/>
        <end position="199"/>
    </location>
</feature>
<reference evidence="2 3" key="1">
    <citation type="submission" date="2016-06" db="EMBL/GenBank/DDBJ databases">
        <authorList>
            <person name="Kjaerup R.B."/>
            <person name="Dalgaard T.S."/>
            <person name="Juul-Madsen H.R."/>
        </authorList>
    </citation>
    <scope>NUCLEOTIDE SEQUENCE [LARGE SCALE GENOMIC DNA]</scope>
    <source>
        <strain evidence="2 3">DSM 45577</strain>
    </source>
</reference>
<evidence type="ECO:0000256" key="1">
    <source>
        <dbReference type="SAM" id="MobiDB-lite"/>
    </source>
</evidence>
<protein>
    <submittedName>
        <fullName evidence="2">Uncharacterized protein</fullName>
    </submittedName>
</protein>
<accession>A0A1C6U5L5</accession>
<gene>
    <name evidence="2" type="ORF">GA0070617_1114</name>
</gene>